<gene>
    <name evidence="2" type="ORF">HUJ06_011481</name>
</gene>
<accession>A0A822YJ74</accession>
<comment type="caution">
    <text evidence="2">The sequence shown here is derived from an EMBL/GenBank/DDBJ whole genome shotgun (WGS) entry which is preliminary data.</text>
</comment>
<dbReference type="EMBL" id="DUZY01000003">
    <property type="protein sequence ID" value="DAD32630.1"/>
    <property type="molecule type" value="Genomic_DNA"/>
</dbReference>
<feature type="compositionally biased region" description="Polar residues" evidence="1">
    <location>
        <begin position="188"/>
        <end position="203"/>
    </location>
</feature>
<reference evidence="2 3" key="1">
    <citation type="journal article" date="2020" name="Mol. Biol. Evol.">
        <title>Distinct Expression and Methylation Patterns for Genes with Different Fates following a Single Whole-Genome Duplication in Flowering Plants.</title>
        <authorList>
            <person name="Shi T."/>
            <person name="Rahmani R.S."/>
            <person name="Gugger P.F."/>
            <person name="Wang M."/>
            <person name="Li H."/>
            <person name="Zhang Y."/>
            <person name="Li Z."/>
            <person name="Wang Q."/>
            <person name="Van de Peer Y."/>
            <person name="Marchal K."/>
            <person name="Chen J."/>
        </authorList>
    </citation>
    <scope>NUCLEOTIDE SEQUENCE [LARGE SCALE GENOMIC DNA]</scope>
    <source>
        <tissue evidence="2">Leaf</tissue>
    </source>
</reference>
<dbReference type="AlphaFoldDB" id="A0A822YJ74"/>
<organism evidence="2 3">
    <name type="scientific">Nelumbo nucifera</name>
    <name type="common">Sacred lotus</name>
    <dbReference type="NCBI Taxonomy" id="4432"/>
    <lineage>
        <taxon>Eukaryota</taxon>
        <taxon>Viridiplantae</taxon>
        <taxon>Streptophyta</taxon>
        <taxon>Embryophyta</taxon>
        <taxon>Tracheophyta</taxon>
        <taxon>Spermatophyta</taxon>
        <taxon>Magnoliopsida</taxon>
        <taxon>Proteales</taxon>
        <taxon>Nelumbonaceae</taxon>
        <taxon>Nelumbo</taxon>
    </lineage>
</organism>
<keyword evidence="3" id="KW-1185">Reference proteome</keyword>
<evidence type="ECO:0000313" key="3">
    <source>
        <dbReference type="Proteomes" id="UP000607653"/>
    </source>
</evidence>
<feature type="region of interest" description="Disordered" evidence="1">
    <location>
        <begin position="185"/>
        <end position="263"/>
    </location>
</feature>
<dbReference type="Proteomes" id="UP000607653">
    <property type="component" value="Unassembled WGS sequence"/>
</dbReference>
<name>A0A822YJ74_NELNU</name>
<feature type="compositionally biased region" description="Polar residues" evidence="1">
    <location>
        <begin position="220"/>
        <end position="263"/>
    </location>
</feature>
<proteinExistence type="predicted"/>
<protein>
    <submittedName>
        <fullName evidence="2">Uncharacterized protein</fullName>
    </submittedName>
</protein>
<evidence type="ECO:0000313" key="2">
    <source>
        <dbReference type="EMBL" id="DAD32630.1"/>
    </source>
</evidence>
<sequence>MMFAGLAIKGNSAFLNFLELVHELPCPANLSHKDIHAAAAKAAAATFDKQPASCKVETEDQDEDALFDLPNLVLDHTTTPNIFDFSSSLVSPTTNFITCRLKERQMTTHQLLQTPLELCTSIAALLILLPQPKIRNQKTRSSTLPPRNQRQMTTYQLLQTPLELRTSIVALLLLLLQPKIKKPENHKLCSSSTQPTTNDHASTPPNPTGTSHEHRCSPASVATAQNQKTKSSTLPPRNQKTKSPNFTWQSTYNKSRFSSGQRL</sequence>
<evidence type="ECO:0000256" key="1">
    <source>
        <dbReference type="SAM" id="MobiDB-lite"/>
    </source>
</evidence>